<gene>
    <name evidence="3" type="ORF">NMS_0420</name>
</gene>
<dbReference type="EMBL" id="AP014548">
    <property type="protein sequence ID" value="BAO54429.1"/>
    <property type="molecule type" value="Genomic_DNA"/>
</dbReference>
<feature type="chain" id="PRO_5004914416" description="SusE outer membrane protein domain-containing protein" evidence="1">
    <location>
        <begin position="22"/>
        <end position="385"/>
    </location>
</feature>
<keyword evidence="1" id="KW-0732">Signal</keyword>
<reference evidence="3 4" key="1">
    <citation type="journal article" date="2014" name="Proc. Natl. Acad. Sci. U.S.A.">
        <title>Functional characterization of flavobacteria rhodopsins reveals a unique class of light-driven chloride pump in bacteria.</title>
        <authorList>
            <person name="Yoshizawa S."/>
            <person name="Kumagai Y."/>
            <person name="Kim H."/>
            <person name="Ogura Y."/>
            <person name="Hayashi T."/>
            <person name="Iwasaki W."/>
            <person name="DeLong E.F."/>
            <person name="Kogure K."/>
        </authorList>
    </citation>
    <scope>NUCLEOTIDE SEQUENCE [LARGE SCALE GENOMIC DNA]</scope>
    <source>
        <strain evidence="3 4">S1-08</strain>
    </source>
</reference>
<dbReference type="STRING" id="1454201.NMS_0420"/>
<dbReference type="GO" id="GO:2001070">
    <property type="term" value="F:starch binding"/>
    <property type="evidence" value="ECO:0007669"/>
    <property type="project" value="InterPro"/>
</dbReference>
<feature type="domain" description="SusE outer membrane protein" evidence="2">
    <location>
        <begin position="25"/>
        <end position="128"/>
    </location>
</feature>
<dbReference type="OrthoDB" id="975117at2"/>
<accession>W8VNF4</accession>
<dbReference type="RefSeq" id="WP_041495154.1">
    <property type="nucleotide sequence ID" value="NZ_AP014548.1"/>
</dbReference>
<keyword evidence="4" id="KW-1185">Reference proteome</keyword>
<dbReference type="Proteomes" id="UP000031760">
    <property type="component" value="Chromosome"/>
</dbReference>
<dbReference type="HOGENOM" id="CLU_042892_0_0_10"/>
<evidence type="ECO:0000313" key="4">
    <source>
        <dbReference type="Proteomes" id="UP000031760"/>
    </source>
</evidence>
<dbReference type="PROSITE" id="PS51257">
    <property type="entry name" value="PROKAR_LIPOPROTEIN"/>
    <property type="match status" value="1"/>
</dbReference>
<evidence type="ECO:0000313" key="3">
    <source>
        <dbReference type="EMBL" id="BAO54429.1"/>
    </source>
</evidence>
<dbReference type="KEGG" id="nmf:NMS_0420"/>
<dbReference type="Gene3D" id="2.60.40.3620">
    <property type="match status" value="2"/>
</dbReference>
<name>W8VNF4_9FLAO</name>
<sequence>MKKIYSLFVVLAIIAGIIACSDNDEQFTLDTNQKGELVLSPQSSSFVVTADNQENLAERFNWEGIELTLPVALTYSVQMDKADGDYSAPYVLAQSSGTDTPITYGQINEAALALGGENGTVGVYKARVVATTNDPAVSAITSSDVSVTVTPFVGYPYDVLYFVGAGSPLQDWNNGDGNNGINPPLFINPDNKNQFFFTGRFSADGYKILPQVGAWQPQYGSRGAANPITLNDGGNEPDPFSVPSAGYYTVEVDITGVTGTSTGNGSYSMTPYPAGDTATTYTSIGMLGSSFPTAPFDTSNDINLERFKLNNGNNFDPHLWVARNVTVTGGEMKFRANDAWDTNWGAGTVYTGKGAMNGDNVPTVAGTYDIFFSDLDGRYLFVPKE</sequence>
<feature type="signal peptide" evidence="1">
    <location>
        <begin position="1"/>
        <end position="21"/>
    </location>
</feature>
<evidence type="ECO:0000256" key="1">
    <source>
        <dbReference type="SAM" id="SignalP"/>
    </source>
</evidence>
<protein>
    <recommendedName>
        <fullName evidence="2">SusE outer membrane protein domain-containing protein</fullName>
    </recommendedName>
</protein>
<proteinExistence type="predicted"/>
<dbReference type="Pfam" id="PF14292">
    <property type="entry name" value="SusE"/>
    <property type="match status" value="1"/>
</dbReference>
<dbReference type="InterPro" id="IPR025970">
    <property type="entry name" value="SusE"/>
</dbReference>
<dbReference type="AlphaFoldDB" id="W8VNF4"/>
<organism evidence="3 4">
    <name type="scientific">Nonlabens marinus S1-08</name>
    <dbReference type="NCBI Taxonomy" id="1454201"/>
    <lineage>
        <taxon>Bacteria</taxon>
        <taxon>Pseudomonadati</taxon>
        <taxon>Bacteroidota</taxon>
        <taxon>Flavobacteriia</taxon>
        <taxon>Flavobacteriales</taxon>
        <taxon>Flavobacteriaceae</taxon>
        <taxon>Nonlabens</taxon>
    </lineage>
</organism>
<evidence type="ECO:0000259" key="2">
    <source>
        <dbReference type="Pfam" id="PF14292"/>
    </source>
</evidence>
<dbReference type="GO" id="GO:0019867">
    <property type="term" value="C:outer membrane"/>
    <property type="evidence" value="ECO:0007669"/>
    <property type="project" value="InterPro"/>
</dbReference>